<accession>A0A9Q3J0W4</accession>
<dbReference type="AlphaFoldDB" id="A0A9Q3J0W4"/>
<keyword evidence="2" id="KW-1185">Reference proteome</keyword>
<evidence type="ECO:0000313" key="1">
    <source>
        <dbReference type="EMBL" id="MBW0554070.1"/>
    </source>
</evidence>
<gene>
    <name evidence="1" type="ORF">O181_093785</name>
</gene>
<reference evidence="1" key="1">
    <citation type="submission" date="2021-03" db="EMBL/GenBank/DDBJ databases">
        <title>Draft genome sequence of rust myrtle Austropuccinia psidii MF-1, a brazilian biotype.</title>
        <authorList>
            <person name="Quecine M.C."/>
            <person name="Pachon D.M.R."/>
            <person name="Bonatelli M.L."/>
            <person name="Correr F.H."/>
            <person name="Franceschini L.M."/>
            <person name="Leite T.F."/>
            <person name="Margarido G.R.A."/>
            <person name="Almeida C.A."/>
            <person name="Ferrarezi J.A."/>
            <person name="Labate C.A."/>
        </authorList>
    </citation>
    <scope>NUCLEOTIDE SEQUENCE</scope>
    <source>
        <strain evidence="1">MF-1</strain>
    </source>
</reference>
<proteinExistence type="predicted"/>
<sequence>MLEKRWNPKLSVDNLKNDLVDFNPTSSSFKLLLDKVRNHAKQSINDTFEYAKQKWEKSHKNPEFKVGDLILVSTLNPNNIKGPKQLRDSFAGPFTIKFLHGTNALQVELSGKWETNTQLSLLF</sequence>
<dbReference type="EMBL" id="AVOT02060624">
    <property type="protein sequence ID" value="MBW0554070.1"/>
    <property type="molecule type" value="Genomic_DNA"/>
</dbReference>
<dbReference type="Proteomes" id="UP000765509">
    <property type="component" value="Unassembled WGS sequence"/>
</dbReference>
<organism evidence="1 2">
    <name type="scientific">Austropuccinia psidii MF-1</name>
    <dbReference type="NCBI Taxonomy" id="1389203"/>
    <lineage>
        <taxon>Eukaryota</taxon>
        <taxon>Fungi</taxon>
        <taxon>Dikarya</taxon>
        <taxon>Basidiomycota</taxon>
        <taxon>Pucciniomycotina</taxon>
        <taxon>Pucciniomycetes</taxon>
        <taxon>Pucciniales</taxon>
        <taxon>Sphaerophragmiaceae</taxon>
        <taxon>Austropuccinia</taxon>
    </lineage>
</organism>
<evidence type="ECO:0000313" key="2">
    <source>
        <dbReference type="Proteomes" id="UP000765509"/>
    </source>
</evidence>
<comment type="caution">
    <text evidence="1">The sequence shown here is derived from an EMBL/GenBank/DDBJ whole genome shotgun (WGS) entry which is preliminary data.</text>
</comment>
<dbReference type="OrthoDB" id="5592268at2759"/>
<protein>
    <submittedName>
        <fullName evidence="1">Uncharacterized protein</fullName>
    </submittedName>
</protein>
<name>A0A9Q3J0W4_9BASI</name>